<dbReference type="EMBL" id="QEOP01000001">
    <property type="protein sequence ID" value="PVZ95141.1"/>
    <property type="molecule type" value="Genomic_DNA"/>
</dbReference>
<evidence type="ECO:0000256" key="1">
    <source>
        <dbReference type="SAM" id="Phobius"/>
    </source>
</evidence>
<dbReference type="RefSeq" id="WP_116754879.1">
    <property type="nucleotide sequence ID" value="NZ_JBHUEX010000001.1"/>
</dbReference>
<feature type="transmembrane region" description="Helical" evidence="1">
    <location>
        <begin position="51"/>
        <end position="70"/>
    </location>
</feature>
<dbReference type="Pfam" id="PF19616">
    <property type="entry name" value="DUF6121"/>
    <property type="match status" value="1"/>
</dbReference>
<organism evidence="2 3">
    <name type="scientific">Amnibacterium flavum</name>
    <dbReference type="NCBI Taxonomy" id="2173173"/>
    <lineage>
        <taxon>Bacteria</taxon>
        <taxon>Bacillati</taxon>
        <taxon>Actinomycetota</taxon>
        <taxon>Actinomycetes</taxon>
        <taxon>Micrococcales</taxon>
        <taxon>Microbacteriaceae</taxon>
        <taxon>Amnibacterium</taxon>
    </lineage>
</organism>
<evidence type="ECO:0000313" key="2">
    <source>
        <dbReference type="EMBL" id="PVZ95141.1"/>
    </source>
</evidence>
<dbReference type="Proteomes" id="UP000244893">
    <property type="component" value="Unassembled WGS sequence"/>
</dbReference>
<evidence type="ECO:0000313" key="3">
    <source>
        <dbReference type="Proteomes" id="UP000244893"/>
    </source>
</evidence>
<keyword evidence="1" id="KW-1133">Transmembrane helix</keyword>
<reference evidence="2 3" key="1">
    <citation type="submission" date="2018-05" db="EMBL/GenBank/DDBJ databases">
        <title>Amnibacterium sp. M8JJ-5, whole genome shotgun sequence.</title>
        <authorList>
            <person name="Tuo L."/>
        </authorList>
    </citation>
    <scope>NUCLEOTIDE SEQUENCE [LARGE SCALE GENOMIC DNA]</scope>
    <source>
        <strain evidence="2 3">M8JJ-5</strain>
    </source>
</reference>
<name>A0A2V1HS32_9MICO</name>
<feature type="transmembrane region" description="Helical" evidence="1">
    <location>
        <begin position="82"/>
        <end position="104"/>
    </location>
</feature>
<dbReference type="AlphaFoldDB" id="A0A2V1HS32"/>
<sequence length="162" mass="16605">MSAPGPAAPAPDPRLVAAFTVVAWIATVVAAFGILSLALDLDVVPQAEAGPLLGPVMVVAAAVVLFLLLVRVIGTRQPPGVSFVGLAAGVYITFLIVGAVTFVAVTANPAQLLFFPINFGLSPFVIAAAVLAGVSGPIALAVSSRAEKDGRPRWPWEDRDQP</sequence>
<keyword evidence="1" id="KW-0812">Transmembrane</keyword>
<accession>A0A2V1HS32</accession>
<protein>
    <submittedName>
        <fullName evidence="2">Uncharacterized protein</fullName>
    </submittedName>
</protein>
<gene>
    <name evidence="2" type="ORF">DDQ50_01000</name>
</gene>
<proteinExistence type="predicted"/>
<comment type="caution">
    <text evidence="2">The sequence shown here is derived from an EMBL/GenBank/DDBJ whole genome shotgun (WGS) entry which is preliminary data.</text>
</comment>
<dbReference type="OrthoDB" id="5124736at2"/>
<keyword evidence="3" id="KW-1185">Reference proteome</keyword>
<feature type="transmembrane region" description="Helical" evidence="1">
    <location>
        <begin position="15"/>
        <end position="39"/>
    </location>
</feature>
<keyword evidence="1" id="KW-0472">Membrane</keyword>
<dbReference type="InterPro" id="IPR046124">
    <property type="entry name" value="DUF6121"/>
</dbReference>